<organism evidence="2 3">
    <name type="scientific">Pseudoduganella aquatica</name>
    <dbReference type="NCBI Taxonomy" id="2660641"/>
    <lineage>
        <taxon>Bacteria</taxon>
        <taxon>Pseudomonadati</taxon>
        <taxon>Pseudomonadota</taxon>
        <taxon>Betaproteobacteria</taxon>
        <taxon>Burkholderiales</taxon>
        <taxon>Oxalobacteraceae</taxon>
        <taxon>Telluria group</taxon>
        <taxon>Pseudoduganella</taxon>
    </lineage>
</organism>
<dbReference type="RefSeq" id="WP_161072044.1">
    <property type="nucleotide sequence ID" value="NZ_CP086370.1"/>
</dbReference>
<dbReference type="Gene3D" id="3.30.1330.60">
    <property type="entry name" value="OmpA-like domain"/>
    <property type="match status" value="1"/>
</dbReference>
<keyword evidence="1" id="KW-1133">Transmembrane helix</keyword>
<keyword evidence="3" id="KW-1185">Reference proteome</keyword>
<dbReference type="InterPro" id="IPR036737">
    <property type="entry name" value="OmpA-like_sf"/>
</dbReference>
<dbReference type="GO" id="GO:0005886">
    <property type="term" value="C:plasma membrane"/>
    <property type="evidence" value="ECO:0007669"/>
    <property type="project" value="TreeGrafter"/>
</dbReference>
<proteinExistence type="predicted"/>
<dbReference type="InterPro" id="IPR008023">
    <property type="entry name" value="DUF748"/>
</dbReference>
<name>A0A7X4KM37_9BURK</name>
<dbReference type="Pfam" id="PF05359">
    <property type="entry name" value="DUF748"/>
    <property type="match status" value="1"/>
</dbReference>
<accession>A0A7X4KM37</accession>
<dbReference type="GO" id="GO:0090313">
    <property type="term" value="P:regulation of protein targeting to membrane"/>
    <property type="evidence" value="ECO:0007669"/>
    <property type="project" value="TreeGrafter"/>
</dbReference>
<evidence type="ECO:0000313" key="2">
    <source>
        <dbReference type="EMBL" id="MYN07708.1"/>
    </source>
</evidence>
<protein>
    <submittedName>
        <fullName evidence="2">DUF748 domain-containing protein</fullName>
    </submittedName>
</protein>
<reference evidence="2 3" key="1">
    <citation type="submission" date="2019-12" db="EMBL/GenBank/DDBJ databases">
        <title>Novel species isolated from a subtropical stream in China.</title>
        <authorList>
            <person name="Lu H."/>
        </authorList>
    </citation>
    <scope>NUCLEOTIDE SEQUENCE [LARGE SCALE GENOMIC DNA]</scope>
    <source>
        <strain evidence="2 3">FT127W</strain>
    </source>
</reference>
<dbReference type="EMBL" id="WWCU01000008">
    <property type="protein sequence ID" value="MYN07708.1"/>
    <property type="molecule type" value="Genomic_DNA"/>
</dbReference>
<dbReference type="PANTHER" id="PTHR30441:SF8">
    <property type="entry name" value="DUF748 DOMAIN-CONTAINING PROTEIN"/>
    <property type="match status" value="1"/>
</dbReference>
<keyword evidence="1" id="KW-0812">Transmembrane</keyword>
<evidence type="ECO:0000256" key="1">
    <source>
        <dbReference type="SAM" id="Phobius"/>
    </source>
</evidence>
<evidence type="ECO:0000313" key="3">
    <source>
        <dbReference type="Proteomes" id="UP000450676"/>
    </source>
</evidence>
<gene>
    <name evidence="2" type="ORF">GTP77_10165</name>
</gene>
<feature type="transmembrane region" description="Helical" evidence="1">
    <location>
        <begin position="12"/>
        <end position="33"/>
    </location>
</feature>
<dbReference type="AlphaFoldDB" id="A0A7X4KM37"/>
<dbReference type="InterPro" id="IPR052894">
    <property type="entry name" value="AsmA-related"/>
</dbReference>
<comment type="caution">
    <text evidence="2">The sequence shown here is derived from an EMBL/GenBank/DDBJ whole genome shotgun (WGS) entry which is preliminary data.</text>
</comment>
<dbReference type="PANTHER" id="PTHR30441">
    <property type="entry name" value="DUF748 DOMAIN-CONTAINING PROTEIN"/>
    <property type="match status" value="1"/>
</dbReference>
<keyword evidence="1" id="KW-0472">Membrane</keyword>
<sequence length="1089" mass="114795">MKKTTLLRVVPAAVAGAVALYAGIGFLALPAIVKSQAVQFTAEKLHRQLSIDEVTFNPFTLAMQIRGFKLLEPQGGAVFASFDALSLDLAGESLWRLAPVVEQLRLTQPYVHLVRKDANHYSIDDILELAASQPPSPEPARFAVHNIELEGGRIAFEDMPARATHTVEGLKLGVPFVSSMPSDVQVFVEPLLSAKINGAPLLVKGKARPFSEAKEFAVDLNLDGVELPRYLDYLPGTPNFKLPSASLSTRLTASFVQPKGKAAALVVRGEASLKNLAMTQADGKPLLKLAALDAKLASLDIFAGRYELARLAFDGLDVDVARDAKGRLNFDRLMQPAAAPAEVPAAASSKAPAVASAAAPAAKPAPQGTGTQVSLKELVFSNASLRYADDTPQSAAKAGVEKFALTVRDIVADTGKKTVAIGDVASSSANVAYTQGKRAAASAAVAPAAKAAEDAPYLVTVANVDIKDWSLRVEDRSHADPVIFALSPASLAVQDISTAPASHSKFDLKAAVNKTGQLGISGTLGLAPFNADLALDLKNIGLLPVQPYATDYVNLRFTQAAVSTKGKLLLETGKDGALLGGFKGNASVNNLATVDKTSSNDFLSWKALSFDGMDVKLQPFALSVDKVALSDFFARVIIDPTGRLNVQDIKRNAANEDRSLTEAGSRATAAIAQAKAAKADKAAASSTPSASVPAPAGDAAPMPPIRIGQLTLSGGRVRFTDNFIKPNYTANLKGIGGTVAGLSSDPNSNASVSLRGEVNSAPLLIAGRVNPLKRDLSLDLKAEVRGMELASLSTYADKYVGYGIEKGKLTFEVAYQLENRALKAENRLVLDQLTFGNESTNPEATKLPVRLAVALLSDRNGVIDINVPIGGSLDDPEFSLGGIILKIIGNAIVKTVTAPFALIGSLFGGGEELSKLDFEAGHANLLPASETRLQALAKALTERPGLKLDITGRADPAADLEALKRVAIERKVRQLKTRDLQARNAVPEGTVVVGKDEYPALLARVYKDETFAKPKNALGLQKTLPPDEMEKLMLANSTVTEADVLALGARRAQAAKEWLSTTGAVSAERIFIVTAKTSPAFCGVDFALK</sequence>
<dbReference type="Proteomes" id="UP000450676">
    <property type="component" value="Unassembled WGS sequence"/>
</dbReference>